<proteinExistence type="predicted"/>
<protein>
    <submittedName>
        <fullName evidence="2">Uncharacterized protein</fullName>
    </submittedName>
</protein>
<dbReference type="KEGG" id="adl:AURDEDRAFT_177762"/>
<accession>J0D3A7</accession>
<evidence type="ECO:0000313" key="2">
    <source>
        <dbReference type="EMBL" id="EJD33157.1"/>
    </source>
</evidence>
<evidence type="ECO:0000256" key="1">
    <source>
        <dbReference type="SAM" id="MobiDB-lite"/>
    </source>
</evidence>
<keyword evidence="3" id="KW-1185">Reference proteome</keyword>
<dbReference type="AlphaFoldDB" id="J0D3A7"/>
<reference evidence="3" key="1">
    <citation type="journal article" date="2012" name="Science">
        <title>The Paleozoic origin of enzymatic lignin decomposition reconstructed from 31 fungal genomes.</title>
        <authorList>
            <person name="Floudas D."/>
            <person name="Binder M."/>
            <person name="Riley R."/>
            <person name="Barry K."/>
            <person name="Blanchette R.A."/>
            <person name="Henrissat B."/>
            <person name="Martinez A.T."/>
            <person name="Otillar R."/>
            <person name="Spatafora J.W."/>
            <person name="Yadav J.S."/>
            <person name="Aerts A."/>
            <person name="Benoit I."/>
            <person name="Boyd A."/>
            <person name="Carlson A."/>
            <person name="Copeland A."/>
            <person name="Coutinho P.M."/>
            <person name="de Vries R.P."/>
            <person name="Ferreira P."/>
            <person name="Findley K."/>
            <person name="Foster B."/>
            <person name="Gaskell J."/>
            <person name="Glotzer D."/>
            <person name="Gorecki P."/>
            <person name="Heitman J."/>
            <person name="Hesse C."/>
            <person name="Hori C."/>
            <person name="Igarashi K."/>
            <person name="Jurgens J.A."/>
            <person name="Kallen N."/>
            <person name="Kersten P."/>
            <person name="Kohler A."/>
            <person name="Kuees U."/>
            <person name="Kumar T.K.A."/>
            <person name="Kuo A."/>
            <person name="LaButti K."/>
            <person name="Larrondo L.F."/>
            <person name="Lindquist E."/>
            <person name="Ling A."/>
            <person name="Lombard V."/>
            <person name="Lucas S."/>
            <person name="Lundell T."/>
            <person name="Martin R."/>
            <person name="McLaughlin D.J."/>
            <person name="Morgenstern I."/>
            <person name="Morin E."/>
            <person name="Murat C."/>
            <person name="Nagy L.G."/>
            <person name="Nolan M."/>
            <person name="Ohm R.A."/>
            <person name="Patyshakuliyeva A."/>
            <person name="Rokas A."/>
            <person name="Ruiz-Duenas F.J."/>
            <person name="Sabat G."/>
            <person name="Salamov A."/>
            <person name="Samejima M."/>
            <person name="Schmutz J."/>
            <person name="Slot J.C."/>
            <person name="St John F."/>
            <person name="Stenlid J."/>
            <person name="Sun H."/>
            <person name="Sun S."/>
            <person name="Syed K."/>
            <person name="Tsang A."/>
            <person name="Wiebenga A."/>
            <person name="Young D."/>
            <person name="Pisabarro A."/>
            <person name="Eastwood D.C."/>
            <person name="Martin F."/>
            <person name="Cullen D."/>
            <person name="Grigoriev I.V."/>
            <person name="Hibbett D.S."/>
        </authorList>
    </citation>
    <scope>NUCLEOTIDE SEQUENCE [LARGE SCALE GENOMIC DNA]</scope>
    <source>
        <strain evidence="3">TFB10046</strain>
    </source>
</reference>
<sequence>MLYPALADHLARTSLAATSSSSRSSATVLVSSVEALPGAGTPTISPVRPSPRHPAPRACPRWYWYRRAMLYPALADHLARTSLSATSSSSRVSAMVLVSSGEDLPGRGTYVANSILDVALSVTQADRLARANLAATSSSSRTSATTDYHFEQMLLGLMDARPRGRFMQCALCGIKTRHTVGFCKDPTKKDVGRWLSKCVLCPAPLKCITPTLPRSHLDIIKAYHDRRQEIIVSSADSTQRPCGGGDYDVDLPISAQLYESSNTAVPIEFSTANFPFVSMWDSPSIKRKYENDVEARFEVYNPLNDDWQLVTGDQHFDFVPFTPVVARLYGVPDGLFVDASVQAAKRYFNNAITPHPDAVAETSSAQRNRRAESPSSQIWTRRAPAADPGLGPSDSPCGSMPILPRRSG</sequence>
<name>J0D3A7_AURST</name>
<dbReference type="EMBL" id="JH688402">
    <property type="protein sequence ID" value="EJD33157.1"/>
    <property type="molecule type" value="Genomic_DNA"/>
</dbReference>
<dbReference type="InParanoid" id="J0D3A7"/>
<evidence type="ECO:0000313" key="3">
    <source>
        <dbReference type="Proteomes" id="UP000006514"/>
    </source>
</evidence>
<dbReference type="Proteomes" id="UP000006514">
    <property type="component" value="Unassembled WGS sequence"/>
</dbReference>
<organism evidence="2 3">
    <name type="scientific">Auricularia subglabra (strain TFB-10046 / SS5)</name>
    <name type="common">White-rot fungus</name>
    <name type="synonym">Auricularia delicata (strain TFB10046)</name>
    <dbReference type="NCBI Taxonomy" id="717982"/>
    <lineage>
        <taxon>Eukaryota</taxon>
        <taxon>Fungi</taxon>
        <taxon>Dikarya</taxon>
        <taxon>Basidiomycota</taxon>
        <taxon>Agaricomycotina</taxon>
        <taxon>Agaricomycetes</taxon>
        <taxon>Auriculariales</taxon>
        <taxon>Auriculariaceae</taxon>
        <taxon>Auricularia</taxon>
    </lineage>
</organism>
<feature type="region of interest" description="Disordered" evidence="1">
    <location>
        <begin position="359"/>
        <end position="408"/>
    </location>
</feature>
<gene>
    <name evidence="2" type="ORF">AURDEDRAFT_177762</name>
</gene>